<dbReference type="PROSITE" id="PS51346">
    <property type="entry name" value="PROKAR_ZN_DEPEND_PLPC_2"/>
    <property type="match status" value="1"/>
</dbReference>
<keyword evidence="4" id="KW-0732">Signal</keyword>
<evidence type="ECO:0000256" key="4">
    <source>
        <dbReference type="ARBA" id="ARBA00022729"/>
    </source>
</evidence>
<dbReference type="OrthoDB" id="1677163at2"/>
<dbReference type="EC" id="3.1.4.3" evidence="1"/>
<dbReference type="InterPro" id="IPR029002">
    <property type="entry name" value="PLPC/GPLD1"/>
</dbReference>
<dbReference type="Gene3D" id="1.10.575.10">
    <property type="entry name" value="P1 Nuclease"/>
    <property type="match status" value="1"/>
</dbReference>
<gene>
    <name evidence="9" type="ORF">TICRE_04370</name>
</gene>
<evidence type="ECO:0000259" key="8">
    <source>
        <dbReference type="PROSITE" id="PS51346"/>
    </source>
</evidence>
<keyword evidence="5" id="KW-0378">Hydrolase</keyword>
<reference evidence="9 10" key="1">
    <citation type="submission" date="2016-02" db="EMBL/GenBank/DDBJ databases">
        <title>Genome sequence of Tissierella creatinophila DSM 6911.</title>
        <authorList>
            <person name="Poehlein A."/>
            <person name="Daniel R."/>
        </authorList>
    </citation>
    <scope>NUCLEOTIDE SEQUENCE [LARGE SCALE GENOMIC DNA]</scope>
    <source>
        <strain evidence="9 10">DSM 6911</strain>
    </source>
</reference>
<dbReference type="SMART" id="SM00770">
    <property type="entry name" value="Zn_dep_PLPC"/>
    <property type="match status" value="1"/>
</dbReference>
<evidence type="ECO:0000256" key="7">
    <source>
        <dbReference type="ARBA" id="ARBA00031285"/>
    </source>
</evidence>
<dbReference type="GO" id="GO:0034480">
    <property type="term" value="F:phosphatidylcholine phospholipase C activity"/>
    <property type="evidence" value="ECO:0007669"/>
    <property type="project" value="UniProtKB-EC"/>
</dbReference>
<keyword evidence="3" id="KW-0479">Metal-binding</keyword>
<proteinExistence type="predicted"/>
<dbReference type="Proteomes" id="UP000186112">
    <property type="component" value="Unassembled WGS sequence"/>
</dbReference>
<keyword evidence="6" id="KW-0862">Zinc</keyword>
<dbReference type="RefSeq" id="WP_075724668.1">
    <property type="nucleotide sequence ID" value="NZ_LTDM01000005.1"/>
</dbReference>
<evidence type="ECO:0000256" key="5">
    <source>
        <dbReference type="ARBA" id="ARBA00022801"/>
    </source>
</evidence>
<keyword evidence="10" id="KW-1185">Reference proteome</keyword>
<dbReference type="EMBL" id="LTDM01000005">
    <property type="protein sequence ID" value="OLS03580.1"/>
    <property type="molecule type" value="Genomic_DNA"/>
</dbReference>
<evidence type="ECO:0000256" key="1">
    <source>
        <dbReference type="ARBA" id="ARBA00012018"/>
    </source>
</evidence>
<protein>
    <recommendedName>
        <fullName evidence="2">Phospholipase C</fullName>
        <ecNumber evidence="1">3.1.4.3</ecNumber>
    </recommendedName>
    <alternativeName>
        <fullName evidence="7">Phosphatidylcholine cholinephosphohydrolase</fullName>
    </alternativeName>
</protein>
<dbReference type="Pfam" id="PF00882">
    <property type="entry name" value="Zn_dep_PLPC"/>
    <property type="match status" value="1"/>
</dbReference>
<sequence length="233" mass="27845">MKDMELTYDRVLGGLFSLANPIKKTIIKTKCEVHKFINVQSIEILKNDEYFKEKSFFNHYIEDINNGAVWTDQDFKSSNHFYDPSKKKGMYGRKSAMDVGVEYYNKALDLWREDQDSESLFYLGSALHIIQDMTVPQHINIRLLDNHRQYENYIKKTYRYMDTFRVDRGVHIMDRYEDYVEFNARVSKRIYKKHKNIKDSDERYYSFAKCGLPLAERTTAGAMILFYKEIHEI</sequence>
<accession>A0A1U7M8K4</accession>
<evidence type="ECO:0000313" key="10">
    <source>
        <dbReference type="Proteomes" id="UP000186112"/>
    </source>
</evidence>
<feature type="domain" description="Zn-dependent PLC" evidence="8">
    <location>
        <begin position="21"/>
        <end position="233"/>
    </location>
</feature>
<dbReference type="GO" id="GO:0008270">
    <property type="term" value="F:zinc ion binding"/>
    <property type="evidence" value="ECO:0007669"/>
    <property type="project" value="InterPro"/>
</dbReference>
<organism evidence="9 10">
    <name type="scientific">Tissierella creatinophila DSM 6911</name>
    <dbReference type="NCBI Taxonomy" id="1123403"/>
    <lineage>
        <taxon>Bacteria</taxon>
        <taxon>Bacillati</taxon>
        <taxon>Bacillota</taxon>
        <taxon>Tissierellia</taxon>
        <taxon>Tissierellales</taxon>
        <taxon>Tissierellaceae</taxon>
        <taxon>Tissierella</taxon>
    </lineage>
</organism>
<dbReference type="SUPFAM" id="SSF48537">
    <property type="entry name" value="Phospholipase C/P1 nuclease"/>
    <property type="match status" value="1"/>
</dbReference>
<comment type="caution">
    <text evidence="9">The sequence shown here is derived from an EMBL/GenBank/DDBJ whole genome shotgun (WGS) entry which is preliminary data.</text>
</comment>
<evidence type="ECO:0000313" key="9">
    <source>
        <dbReference type="EMBL" id="OLS03580.1"/>
    </source>
</evidence>
<dbReference type="InterPro" id="IPR001531">
    <property type="entry name" value="Zn_PLipaseC"/>
</dbReference>
<dbReference type="CDD" id="cd11009">
    <property type="entry name" value="Zn_dep_PLPC"/>
    <property type="match status" value="1"/>
</dbReference>
<evidence type="ECO:0000256" key="3">
    <source>
        <dbReference type="ARBA" id="ARBA00022723"/>
    </source>
</evidence>
<name>A0A1U7M8K4_TISCR</name>
<dbReference type="AlphaFoldDB" id="A0A1U7M8K4"/>
<evidence type="ECO:0000256" key="2">
    <source>
        <dbReference type="ARBA" id="ARBA00018391"/>
    </source>
</evidence>
<evidence type="ECO:0000256" key="6">
    <source>
        <dbReference type="ARBA" id="ARBA00022833"/>
    </source>
</evidence>
<dbReference type="InterPro" id="IPR008947">
    <property type="entry name" value="PLipase_C/P1_nuclease_dom_sf"/>
</dbReference>